<comment type="caution">
    <text evidence="1">The sequence shown here is derived from an EMBL/GenBank/DDBJ whole genome shotgun (WGS) entry which is preliminary data.</text>
</comment>
<proteinExistence type="predicted"/>
<dbReference type="InterPro" id="IPR006549">
    <property type="entry name" value="HAD-SF_hydro_IIIA"/>
</dbReference>
<name>A0ABS6JF84_9BACI</name>
<sequence>MKYFKPDYLFEHFSDITMTWLVNNNIDHIFSDLDSTLTAHNQQGNNTFEKWFRLLQEHNISLIILSNNSQGRVDKFTEPYGISGYGMANKPATVKIKKIMEDAGAESEKSLFLGDQLFTDVWCGKRLGMKTALVQPIEPEHEPWNVSLKRKLESSIRKRW</sequence>
<dbReference type="Proteomes" id="UP000784880">
    <property type="component" value="Unassembled WGS sequence"/>
</dbReference>
<gene>
    <name evidence="1" type="ORF">KS419_11010</name>
</gene>
<dbReference type="InterPro" id="IPR010021">
    <property type="entry name" value="PGPP1/Gep4"/>
</dbReference>
<organism evidence="1 2">
    <name type="scientific">Evansella tamaricis</name>
    <dbReference type="NCBI Taxonomy" id="2069301"/>
    <lineage>
        <taxon>Bacteria</taxon>
        <taxon>Bacillati</taxon>
        <taxon>Bacillota</taxon>
        <taxon>Bacilli</taxon>
        <taxon>Bacillales</taxon>
        <taxon>Bacillaceae</taxon>
        <taxon>Evansella</taxon>
    </lineage>
</organism>
<evidence type="ECO:0000313" key="1">
    <source>
        <dbReference type="EMBL" id="MBU9712271.1"/>
    </source>
</evidence>
<dbReference type="Pfam" id="PF13242">
    <property type="entry name" value="Hydrolase_like"/>
    <property type="match status" value="1"/>
</dbReference>
<protein>
    <submittedName>
        <fullName evidence="1">YqeG family HAD IIIA-type phosphatase</fullName>
    </submittedName>
</protein>
<keyword evidence="2" id="KW-1185">Reference proteome</keyword>
<dbReference type="RefSeq" id="WP_217066459.1">
    <property type="nucleotide sequence ID" value="NZ_JAHQCS010000096.1"/>
</dbReference>
<evidence type="ECO:0000313" key="2">
    <source>
        <dbReference type="Proteomes" id="UP000784880"/>
    </source>
</evidence>
<dbReference type="EMBL" id="JAHQCS010000096">
    <property type="protein sequence ID" value="MBU9712271.1"/>
    <property type="molecule type" value="Genomic_DNA"/>
</dbReference>
<dbReference type="NCBIfam" id="TIGR01662">
    <property type="entry name" value="HAD-SF-IIIA"/>
    <property type="match status" value="1"/>
</dbReference>
<dbReference type="NCBIfam" id="TIGR01668">
    <property type="entry name" value="YqeG_hyp_ppase"/>
    <property type="match status" value="1"/>
</dbReference>
<reference evidence="1 2" key="1">
    <citation type="submission" date="2021-06" db="EMBL/GenBank/DDBJ databases">
        <title>Bacillus sp. RD4P76, an endophyte from a halophyte.</title>
        <authorList>
            <person name="Sun J.-Q."/>
        </authorList>
    </citation>
    <scope>NUCLEOTIDE SEQUENCE [LARGE SCALE GENOMIC DNA]</scope>
    <source>
        <strain evidence="1 2">CGMCC 1.15917</strain>
    </source>
</reference>
<accession>A0ABS6JF84</accession>